<feature type="compositionally biased region" description="Basic and acidic residues" evidence="1">
    <location>
        <begin position="96"/>
        <end position="105"/>
    </location>
</feature>
<organism evidence="2 3">
    <name type="scientific">Trachymyrmex cornetzi</name>
    <dbReference type="NCBI Taxonomy" id="471704"/>
    <lineage>
        <taxon>Eukaryota</taxon>
        <taxon>Metazoa</taxon>
        <taxon>Ecdysozoa</taxon>
        <taxon>Arthropoda</taxon>
        <taxon>Hexapoda</taxon>
        <taxon>Insecta</taxon>
        <taxon>Pterygota</taxon>
        <taxon>Neoptera</taxon>
        <taxon>Endopterygota</taxon>
        <taxon>Hymenoptera</taxon>
        <taxon>Apocrita</taxon>
        <taxon>Aculeata</taxon>
        <taxon>Formicoidea</taxon>
        <taxon>Formicidae</taxon>
        <taxon>Myrmicinae</taxon>
        <taxon>Trachymyrmex</taxon>
    </lineage>
</organism>
<dbReference type="EMBL" id="KQ980031">
    <property type="protein sequence ID" value="KYN18163.1"/>
    <property type="molecule type" value="Genomic_DNA"/>
</dbReference>
<name>A0A195DZ66_9HYME</name>
<reference evidence="2 3" key="1">
    <citation type="submission" date="2015-09" db="EMBL/GenBank/DDBJ databases">
        <title>Trachymyrmex cornetzi WGS genome.</title>
        <authorList>
            <person name="Nygaard S."/>
            <person name="Hu H."/>
            <person name="Boomsma J."/>
            <person name="Zhang G."/>
        </authorList>
    </citation>
    <scope>NUCLEOTIDE SEQUENCE [LARGE SCALE GENOMIC DNA]</scope>
    <source>
        <strain evidence="2">Tcor2-1</strain>
        <tissue evidence="2">Whole body</tissue>
    </source>
</reference>
<dbReference type="AlphaFoldDB" id="A0A195DZ66"/>
<evidence type="ECO:0000313" key="2">
    <source>
        <dbReference type="EMBL" id="KYN18163.1"/>
    </source>
</evidence>
<evidence type="ECO:0000313" key="3">
    <source>
        <dbReference type="Proteomes" id="UP000078492"/>
    </source>
</evidence>
<dbReference type="Proteomes" id="UP000078492">
    <property type="component" value="Unassembled WGS sequence"/>
</dbReference>
<protein>
    <submittedName>
        <fullName evidence="2">Uncharacterized protein</fullName>
    </submittedName>
</protein>
<feature type="region of interest" description="Disordered" evidence="1">
    <location>
        <begin position="86"/>
        <end position="105"/>
    </location>
</feature>
<accession>A0A195DZ66</accession>
<keyword evidence="3" id="KW-1185">Reference proteome</keyword>
<evidence type="ECO:0000256" key="1">
    <source>
        <dbReference type="SAM" id="MobiDB-lite"/>
    </source>
</evidence>
<sequence length="105" mass="12807">RVQNNNESTARVVDLRREREREREVWKLVGMSETREIAREIVPHARNASLNIARTRDYFGIPYRRHRREFLQLRLLHPSVASDIEDFKAKRRKREREREREGKRG</sequence>
<proteinExistence type="predicted"/>
<gene>
    <name evidence="2" type="ORF">ALC57_09508</name>
</gene>
<feature type="non-terminal residue" evidence="2">
    <location>
        <position position="1"/>
    </location>
</feature>